<sequence length="407" mass="43892">MQWSPAQISTFSFLTLLAKLIHPTHAAHNLTVSNSDPSIEYSAHDWAFDTFEKANFNEHFSENDGAKATFSFTAFRFANTYHNHDPLKGVAIYYSVHLYPNFDDTTAGAHLSVDNDPGDDVQLTDPNSRHYGTTPVVVWGQTGLTNTTHSFSAQILRNVFYITLQELIVTVLDPGDISETATSTSSTLPSSSRTLPSSSRTLPSSSRTLPSSSRTLSSSGTTAAGANSDLPLNSSKKTNIGTVVGATVAGVFAIGFLVGCLLLYRRWRLRHPDANSQVVPFPLEIVPILRTKQSVGHRPLDSFSGQKLANDERTASPIIANLANSPHIEMDSGGLASSNQPEVQSNIFGGISVTRDIGRPPPAHSVRNSQLTTIASSPPGYVSEGTANVVVTGDRRELNILTNWTNI</sequence>
<reference evidence="4 5" key="1">
    <citation type="journal article" date="2019" name="Nat. Ecol. Evol.">
        <title>Megaphylogeny resolves global patterns of mushroom evolution.</title>
        <authorList>
            <person name="Varga T."/>
            <person name="Krizsan K."/>
            <person name="Foldi C."/>
            <person name="Dima B."/>
            <person name="Sanchez-Garcia M."/>
            <person name="Sanchez-Ramirez S."/>
            <person name="Szollosi G.J."/>
            <person name="Szarkandi J.G."/>
            <person name="Papp V."/>
            <person name="Albert L."/>
            <person name="Andreopoulos W."/>
            <person name="Angelini C."/>
            <person name="Antonin V."/>
            <person name="Barry K.W."/>
            <person name="Bougher N.L."/>
            <person name="Buchanan P."/>
            <person name="Buyck B."/>
            <person name="Bense V."/>
            <person name="Catcheside P."/>
            <person name="Chovatia M."/>
            <person name="Cooper J."/>
            <person name="Damon W."/>
            <person name="Desjardin D."/>
            <person name="Finy P."/>
            <person name="Geml J."/>
            <person name="Haridas S."/>
            <person name="Hughes K."/>
            <person name="Justo A."/>
            <person name="Karasinski D."/>
            <person name="Kautmanova I."/>
            <person name="Kiss B."/>
            <person name="Kocsube S."/>
            <person name="Kotiranta H."/>
            <person name="LaButti K.M."/>
            <person name="Lechner B.E."/>
            <person name="Liimatainen K."/>
            <person name="Lipzen A."/>
            <person name="Lukacs Z."/>
            <person name="Mihaltcheva S."/>
            <person name="Morgado L.N."/>
            <person name="Niskanen T."/>
            <person name="Noordeloos M.E."/>
            <person name="Ohm R.A."/>
            <person name="Ortiz-Santana B."/>
            <person name="Ovrebo C."/>
            <person name="Racz N."/>
            <person name="Riley R."/>
            <person name="Savchenko A."/>
            <person name="Shiryaev A."/>
            <person name="Soop K."/>
            <person name="Spirin V."/>
            <person name="Szebenyi C."/>
            <person name="Tomsovsky M."/>
            <person name="Tulloss R.E."/>
            <person name="Uehling J."/>
            <person name="Grigoriev I.V."/>
            <person name="Vagvolgyi C."/>
            <person name="Papp T."/>
            <person name="Martin F.M."/>
            <person name="Miettinen O."/>
            <person name="Hibbett D.S."/>
            <person name="Nagy L.G."/>
        </authorList>
    </citation>
    <scope>NUCLEOTIDE SEQUENCE [LARGE SCALE GENOMIC DNA]</scope>
    <source>
        <strain evidence="4 5">CBS 962.96</strain>
    </source>
</reference>
<evidence type="ECO:0008006" key="6">
    <source>
        <dbReference type="Google" id="ProtNLM"/>
    </source>
</evidence>
<proteinExistence type="predicted"/>
<keyword evidence="2" id="KW-0472">Membrane</keyword>
<evidence type="ECO:0000256" key="2">
    <source>
        <dbReference type="SAM" id="Phobius"/>
    </source>
</evidence>
<evidence type="ECO:0000256" key="1">
    <source>
        <dbReference type="SAM" id="MobiDB-lite"/>
    </source>
</evidence>
<feature type="transmembrane region" description="Helical" evidence="2">
    <location>
        <begin position="240"/>
        <end position="264"/>
    </location>
</feature>
<feature type="signal peptide" evidence="3">
    <location>
        <begin position="1"/>
        <end position="26"/>
    </location>
</feature>
<name>A0A4S8M4W4_DENBC</name>
<keyword evidence="5" id="KW-1185">Reference proteome</keyword>
<keyword evidence="2" id="KW-1133">Transmembrane helix</keyword>
<feature type="chain" id="PRO_5020575424" description="Mid2 domain-containing protein" evidence="3">
    <location>
        <begin position="27"/>
        <end position="407"/>
    </location>
</feature>
<keyword evidence="3" id="KW-0732">Signal</keyword>
<accession>A0A4S8M4W4</accession>
<evidence type="ECO:0000256" key="3">
    <source>
        <dbReference type="SAM" id="SignalP"/>
    </source>
</evidence>
<evidence type="ECO:0000313" key="4">
    <source>
        <dbReference type="EMBL" id="THU97249.1"/>
    </source>
</evidence>
<evidence type="ECO:0000313" key="5">
    <source>
        <dbReference type="Proteomes" id="UP000297245"/>
    </source>
</evidence>
<protein>
    <recommendedName>
        <fullName evidence="6">Mid2 domain-containing protein</fullName>
    </recommendedName>
</protein>
<feature type="compositionally biased region" description="Polar residues" evidence="1">
    <location>
        <begin position="220"/>
        <end position="232"/>
    </location>
</feature>
<feature type="compositionally biased region" description="Low complexity" evidence="1">
    <location>
        <begin position="182"/>
        <end position="219"/>
    </location>
</feature>
<dbReference type="AlphaFoldDB" id="A0A4S8M4W4"/>
<dbReference type="OrthoDB" id="3234968at2759"/>
<gene>
    <name evidence="4" type="ORF">K435DRAFT_857765</name>
</gene>
<dbReference type="Proteomes" id="UP000297245">
    <property type="component" value="Unassembled WGS sequence"/>
</dbReference>
<feature type="region of interest" description="Disordered" evidence="1">
    <location>
        <begin position="179"/>
        <end position="232"/>
    </location>
</feature>
<keyword evidence="2" id="KW-0812">Transmembrane</keyword>
<organism evidence="4 5">
    <name type="scientific">Dendrothele bispora (strain CBS 962.96)</name>
    <dbReference type="NCBI Taxonomy" id="1314807"/>
    <lineage>
        <taxon>Eukaryota</taxon>
        <taxon>Fungi</taxon>
        <taxon>Dikarya</taxon>
        <taxon>Basidiomycota</taxon>
        <taxon>Agaricomycotina</taxon>
        <taxon>Agaricomycetes</taxon>
        <taxon>Agaricomycetidae</taxon>
        <taxon>Agaricales</taxon>
        <taxon>Agaricales incertae sedis</taxon>
        <taxon>Dendrothele</taxon>
    </lineage>
</organism>
<dbReference type="EMBL" id="ML179159">
    <property type="protein sequence ID" value="THU97249.1"/>
    <property type="molecule type" value="Genomic_DNA"/>
</dbReference>